<comment type="caution">
    <text evidence="2">The sequence shown here is derived from an EMBL/GenBank/DDBJ whole genome shotgun (WGS) entry which is preliminary data.</text>
</comment>
<accession>A0AAW1KK83</accession>
<dbReference type="InterPro" id="IPR004875">
    <property type="entry name" value="DDE_SF_endonuclease_dom"/>
</dbReference>
<feature type="domain" description="DDE-1" evidence="1">
    <location>
        <begin position="2"/>
        <end position="70"/>
    </location>
</feature>
<dbReference type="GO" id="GO:0003676">
    <property type="term" value="F:nucleic acid binding"/>
    <property type="evidence" value="ECO:0007669"/>
    <property type="project" value="InterPro"/>
</dbReference>
<keyword evidence="2" id="KW-0540">Nuclease</keyword>
<keyword evidence="3" id="KW-1185">Reference proteome</keyword>
<name>A0AAW1KK83_POPJA</name>
<evidence type="ECO:0000313" key="2">
    <source>
        <dbReference type="EMBL" id="KAK9719479.1"/>
    </source>
</evidence>
<evidence type="ECO:0000313" key="3">
    <source>
        <dbReference type="Proteomes" id="UP001458880"/>
    </source>
</evidence>
<dbReference type="EMBL" id="JASPKY010000219">
    <property type="protein sequence ID" value="KAK9719479.1"/>
    <property type="molecule type" value="Genomic_DNA"/>
</dbReference>
<dbReference type="AlphaFoldDB" id="A0AAW1KK83"/>
<keyword evidence="2" id="KW-0378">Hydrolase</keyword>
<dbReference type="Pfam" id="PF03184">
    <property type="entry name" value="DDE_1"/>
    <property type="match status" value="1"/>
</dbReference>
<reference evidence="2 3" key="1">
    <citation type="journal article" date="2024" name="BMC Genomics">
        <title>De novo assembly and annotation of Popillia japonica's genome with initial clues to its potential as an invasive pest.</title>
        <authorList>
            <person name="Cucini C."/>
            <person name="Boschi S."/>
            <person name="Funari R."/>
            <person name="Cardaioli E."/>
            <person name="Iannotti N."/>
            <person name="Marturano G."/>
            <person name="Paoli F."/>
            <person name="Bruttini M."/>
            <person name="Carapelli A."/>
            <person name="Frati F."/>
            <person name="Nardi F."/>
        </authorList>
    </citation>
    <scope>NUCLEOTIDE SEQUENCE [LARGE SCALE GENOMIC DNA]</scope>
    <source>
        <strain evidence="2">DMR45628</strain>
    </source>
</reference>
<organism evidence="2 3">
    <name type="scientific">Popillia japonica</name>
    <name type="common">Japanese beetle</name>
    <dbReference type="NCBI Taxonomy" id="7064"/>
    <lineage>
        <taxon>Eukaryota</taxon>
        <taxon>Metazoa</taxon>
        <taxon>Ecdysozoa</taxon>
        <taxon>Arthropoda</taxon>
        <taxon>Hexapoda</taxon>
        <taxon>Insecta</taxon>
        <taxon>Pterygota</taxon>
        <taxon>Neoptera</taxon>
        <taxon>Endopterygota</taxon>
        <taxon>Coleoptera</taxon>
        <taxon>Polyphaga</taxon>
        <taxon>Scarabaeiformia</taxon>
        <taxon>Scarabaeidae</taxon>
        <taxon>Rutelinae</taxon>
        <taxon>Popillia</taxon>
    </lineage>
</organism>
<gene>
    <name evidence="2" type="ORF">QE152_g22632</name>
</gene>
<keyword evidence="2" id="KW-0255">Endonuclease</keyword>
<dbReference type="Proteomes" id="UP001458880">
    <property type="component" value="Unassembled WGS sequence"/>
</dbReference>
<sequence>MSNQSQPLLQGIIQAFKLHYRKCILTALVAKIDDTANIHDVTKSISIADAIHWLAQAWESVQKATISKCFEACGITTGSNYTDVVDEIASTQNELTHFCNQHNIEVLTNFDDNEPSFDGDSGDWEKDLVDEAIRNRDGETSVATNTELDQNKAENIACVPLSKSLKVVDDLKSLAYRLGNNKLANLLCNVESEFEREIDQFLEQK</sequence>
<protein>
    <submittedName>
        <fullName evidence="2">DDE superfamily endonuclease</fullName>
    </submittedName>
</protein>
<proteinExistence type="predicted"/>
<evidence type="ECO:0000259" key="1">
    <source>
        <dbReference type="Pfam" id="PF03184"/>
    </source>
</evidence>
<dbReference type="GO" id="GO:0004519">
    <property type="term" value="F:endonuclease activity"/>
    <property type="evidence" value="ECO:0007669"/>
    <property type="project" value="UniProtKB-KW"/>
</dbReference>